<comment type="caution">
    <text evidence="2">The sequence shown here is derived from an EMBL/GenBank/DDBJ whole genome shotgun (WGS) entry which is preliminary data.</text>
</comment>
<evidence type="ECO:0000256" key="1">
    <source>
        <dbReference type="SAM" id="MobiDB-lite"/>
    </source>
</evidence>
<evidence type="ECO:0008006" key="4">
    <source>
        <dbReference type="Google" id="ProtNLM"/>
    </source>
</evidence>
<sequence length="419" mass="45611">MDASTREGRGQGEGPAGEARKARGRAGVTRFALVLGAALSVVASLECTPSRSSSSKKPDAPLITAEERPRFPRSPNANPRWSWPGMAQFQSAYDQADRQAKPIRLVYGRIVKDVGGGHAEVDDVVLSVEREAEGETYALRVEFAATDDAYSQARLGSRSGWTLATGPMERAAAGVPLVFEKGTSRIRIEPAYVSPAGRISMEALDAWSYVAALLATDPPVYDDERATDEEEAGAKLAAARAAGDKEKALSFYRIWRPMGRCSMDSRPAQVAREYAELCYDMGKLGCFLQLQLRIMGDQFDRVAYSSYGEAAHATEAERLTETGLDVDTFLLGLVIRFGGVSREGELGGYRLVRSIKESGRAAPIAARLAAWAKDATLDEYNRLTATQILALLEDDAALADEEELSEIARLWLARHRAKK</sequence>
<protein>
    <recommendedName>
        <fullName evidence="4">Lipoprotein</fullName>
    </recommendedName>
</protein>
<evidence type="ECO:0000313" key="2">
    <source>
        <dbReference type="EMBL" id="MDC0742761.1"/>
    </source>
</evidence>
<reference evidence="2 3" key="1">
    <citation type="submission" date="2022-11" db="EMBL/GenBank/DDBJ databases">
        <title>Minimal conservation of predation-associated metabolite biosynthetic gene clusters underscores biosynthetic potential of Myxococcota including descriptions for ten novel species: Archangium lansinium sp. nov., Myxococcus landrumus sp. nov., Nannocystis bai.</title>
        <authorList>
            <person name="Ahearne A."/>
            <person name="Stevens C."/>
            <person name="Dowd S."/>
        </authorList>
    </citation>
    <scope>NUCLEOTIDE SEQUENCE [LARGE SCALE GENOMIC DNA]</scope>
    <source>
        <strain evidence="2 3">RJM3</strain>
    </source>
</reference>
<keyword evidence="3" id="KW-1185">Reference proteome</keyword>
<name>A0ABT5ELX3_9BACT</name>
<dbReference type="RefSeq" id="WP_271918136.1">
    <property type="nucleotide sequence ID" value="NZ_JAQNDO010000001.1"/>
</dbReference>
<feature type="region of interest" description="Disordered" evidence="1">
    <location>
        <begin position="1"/>
        <end position="23"/>
    </location>
</feature>
<evidence type="ECO:0000313" key="3">
    <source>
        <dbReference type="Proteomes" id="UP001221411"/>
    </source>
</evidence>
<accession>A0ABT5ELX3</accession>
<proteinExistence type="predicted"/>
<dbReference type="Proteomes" id="UP001221411">
    <property type="component" value="Unassembled WGS sequence"/>
</dbReference>
<feature type="compositionally biased region" description="Basic and acidic residues" evidence="1">
    <location>
        <begin position="1"/>
        <end position="10"/>
    </location>
</feature>
<organism evidence="2 3">
    <name type="scientific">Polyangium mundeleinium</name>
    <dbReference type="NCBI Taxonomy" id="2995306"/>
    <lineage>
        <taxon>Bacteria</taxon>
        <taxon>Pseudomonadati</taxon>
        <taxon>Myxococcota</taxon>
        <taxon>Polyangia</taxon>
        <taxon>Polyangiales</taxon>
        <taxon>Polyangiaceae</taxon>
        <taxon>Polyangium</taxon>
    </lineage>
</organism>
<gene>
    <name evidence="2" type="ORF">POL67_15530</name>
</gene>
<dbReference type="EMBL" id="JAQNDO010000001">
    <property type="protein sequence ID" value="MDC0742761.1"/>
    <property type="molecule type" value="Genomic_DNA"/>
</dbReference>
<feature type="region of interest" description="Disordered" evidence="1">
    <location>
        <begin position="46"/>
        <end position="83"/>
    </location>
</feature>